<feature type="region of interest" description="Disordered" evidence="1">
    <location>
        <begin position="1"/>
        <end position="79"/>
    </location>
</feature>
<accession>A0AA39SG77</accession>
<dbReference type="EMBL" id="JAUESC010000370">
    <property type="protein sequence ID" value="KAK0593662.1"/>
    <property type="molecule type" value="Genomic_DNA"/>
</dbReference>
<keyword evidence="3" id="KW-1185">Reference proteome</keyword>
<dbReference type="Proteomes" id="UP001168877">
    <property type="component" value="Unassembled WGS sequence"/>
</dbReference>
<evidence type="ECO:0000313" key="3">
    <source>
        <dbReference type="Proteomes" id="UP001168877"/>
    </source>
</evidence>
<sequence length="92" mass="10149">MKSYSTKSPNSKPYALTNPKPSRESPFGRQQPATVAPHAVVHSSYAGSRPAAPPSSHTFSRSRSPGGFRQSKVRKMKVSATEDIYRSQFRLL</sequence>
<evidence type="ECO:0000313" key="2">
    <source>
        <dbReference type="EMBL" id="KAK0593662.1"/>
    </source>
</evidence>
<protein>
    <submittedName>
        <fullName evidence="2">Uncharacterized protein</fullName>
    </submittedName>
</protein>
<dbReference type="AlphaFoldDB" id="A0AA39SG77"/>
<name>A0AA39SG77_ACESA</name>
<organism evidence="2 3">
    <name type="scientific">Acer saccharum</name>
    <name type="common">Sugar maple</name>
    <dbReference type="NCBI Taxonomy" id="4024"/>
    <lineage>
        <taxon>Eukaryota</taxon>
        <taxon>Viridiplantae</taxon>
        <taxon>Streptophyta</taxon>
        <taxon>Embryophyta</taxon>
        <taxon>Tracheophyta</taxon>
        <taxon>Spermatophyta</taxon>
        <taxon>Magnoliopsida</taxon>
        <taxon>eudicotyledons</taxon>
        <taxon>Gunneridae</taxon>
        <taxon>Pentapetalae</taxon>
        <taxon>rosids</taxon>
        <taxon>malvids</taxon>
        <taxon>Sapindales</taxon>
        <taxon>Sapindaceae</taxon>
        <taxon>Hippocastanoideae</taxon>
        <taxon>Acereae</taxon>
        <taxon>Acer</taxon>
    </lineage>
</organism>
<reference evidence="2" key="1">
    <citation type="journal article" date="2022" name="Plant J.">
        <title>Strategies of tolerance reflected in two North American maple genomes.</title>
        <authorList>
            <person name="McEvoy S.L."/>
            <person name="Sezen U.U."/>
            <person name="Trouern-Trend A."/>
            <person name="McMahon S.M."/>
            <person name="Schaberg P.G."/>
            <person name="Yang J."/>
            <person name="Wegrzyn J.L."/>
            <person name="Swenson N.G."/>
        </authorList>
    </citation>
    <scope>NUCLEOTIDE SEQUENCE</scope>
    <source>
        <strain evidence="2">NS2018</strain>
    </source>
</reference>
<gene>
    <name evidence="2" type="ORF">LWI29_026787</name>
</gene>
<evidence type="ECO:0000256" key="1">
    <source>
        <dbReference type="SAM" id="MobiDB-lite"/>
    </source>
</evidence>
<proteinExistence type="predicted"/>
<comment type="caution">
    <text evidence="2">The sequence shown here is derived from an EMBL/GenBank/DDBJ whole genome shotgun (WGS) entry which is preliminary data.</text>
</comment>
<reference evidence="2" key="2">
    <citation type="submission" date="2023-06" db="EMBL/GenBank/DDBJ databases">
        <authorList>
            <person name="Swenson N.G."/>
            <person name="Wegrzyn J.L."/>
            <person name="Mcevoy S.L."/>
        </authorList>
    </citation>
    <scope>NUCLEOTIDE SEQUENCE</scope>
    <source>
        <strain evidence="2">NS2018</strain>
        <tissue evidence="2">Leaf</tissue>
    </source>
</reference>
<feature type="compositionally biased region" description="Polar residues" evidence="1">
    <location>
        <begin position="1"/>
        <end position="11"/>
    </location>
</feature>